<feature type="compositionally biased region" description="Basic and acidic residues" evidence="1">
    <location>
        <begin position="157"/>
        <end position="167"/>
    </location>
</feature>
<dbReference type="Proteomes" id="UP000625711">
    <property type="component" value="Unassembled WGS sequence"/>
</dbReference>
<proteinExistence type="predicted"/>
<feature type="compositionally biased region" description="Polar residues" evidence="1">
    <location>
        <begin position="221"/>
        <end position="233"/>
    </location>
</feature>
<keyword evidence="3" id="KW-1185">Reference proteome</keyword>
<sequence length="233" mass="25626">MSVRLTDETPVTFQSGSCGVKRARGASTAICPSSEVDRSRQQPPAPIFSLRNETRRVKVNFGTKHEPHRTRSTATCSVTLPVRPSHLLPPYRPKYRAAGPFLDRRHTEGEEPEINEDGRDLGYSKQKFMTKDLNGRATGLTGKGVRPNGGEGNAIPPRHDQAGKRGQDFSRIEPRRTTSRCLVSVSRYAIFPSAPLIVPGARPGTAEPEYDRRDLHDDGTATLSRSSFGLTSC</sequence>
<dbReference type="AlphaFoldDB" id="A0A834I4U7"/>
<dbReference type="EMBL" id="JAACXV010013969">
    <property type="protein sequence ID" value="KAF7271405.1"/>
    <property type="molecule type" value="Genomic_DNA"/>
</dbReference>
<feature type="region of interest" description="Disordered" evidence="1">
    <location>
        <begin position="199"/>
        <end position="233"/>
    </location>
</feature>
<feature type="compositionally biased region" description="Basic and acidic residues" evidence="1">
    <location>
        <begin position="209"/>
        <end position="219"/>
    </location>
</feature>
<protein>
    <submittedName>
        <fullName evidence="2">Uncharacterized protein</fullName>
    </submittedName>
</protein>
<evidence type="ECO:0000313" key="2">
    <source>
        <dbReference type="EMBL" id="KAF7271405.1"/>
    </source>
</evidence>
<accession>A0A834I4U7</accession>
<feature type="region of interest" description="Disordered" evidence="1">
    <location>
        <begin position="135"/>
        <end position="167"/>
    </location>
</feature>
<reference evidence="2" key="1">
    <citation type="submission" date="2020-08" db="EMBL/GenBank/DDBJ databases">
        <title>Genome sequencing and assembly of the red palm weevil Rhynchophorus ferrugineus.</title>
        <authorList>
            <person name="Dias G.B."/>
            <person name="Bergman C.M."/>
            <person name="Manee M."/>
        </authorList>
    </citation>
    <scope>NUCLEOTIDE SEQUENCE</scope>
    <source>
        <strain evidence="2">AA-2017</strain>
        <tissue evidence="2">Whole larva</tissue>
    </source>
</reference>
<gene>
    <name evidence="2" type="ORF">GWI33_015760</name>
</gene>
<evidence type="ECO:0000313" key="3">
    <source>
        <dbReference type="Proteomes" id="UP000625711"/>
    </source>
</evidence>
<evidence type="ECO:0000256" key="1">
    <source>
        <dbReference type="SAM" id="MobiDB-lite"/>
    </source>
</evidence>
<comment type="caution">
    <text evidence="2">The sequence shown here is derived from an EMBL/GenBank/DDBJ whole genome shotgun (WGS) entry which is preliminary data.</text>
</comment>
<name>A0A834I4U7_RHYFE</name>
<organism evidence="2 3">
    <name type="scientific">Rhynchophorus ferrugineus</name>
    <name type="common">Red palm weevil</name>
    <name type="synonym">Curculio ferrugineus</name>
    <dbReference type="NCBI Taxonomy" id="354439"/>
    <lineage>
        <taxon>Eukaryota</taxon>
        <taxon>Metazoa</taxon>
        <taxon>Ecdysozoa</taxon>
        <taxon>Arthropoda</taxon>
        <taxon>Hexapoda</taxon>
        <taxon>Insecta</taxon>
        <taxon>Pterygota</taxon>
        <taxon>Neoptera</taxon>
        <taxon>Endopterygota</taxon>
        <taxon>Coleoptera</taxon>
        <taxon>Polyphaga</taxon>
        <taxon>Cucujiformia</taxon>
        <taxon>Curculionidae</taxon>
        <taxon>Dryophthorinae</taxon>
        <taxon>Rhynchophorus</taxon>
    </lineage>
</organism>